<dbReference type="InterPro" id="IPR016136">
    <property type="entry name" value="DNA_helicase_N/primase_C"/>
</dbReference>
<keyword evidence="7" id="KW-0238">DNA-binding</keyword>
<evidence type="ECO:0000313" key="12">
    <source>
        <dbReference type="EMBL" id="GGJ61806.1"/>
    </source>
</evidence>
<keyword evidence="4" id="KW-0378">Hydrolase</keyword>
<dbReference type="Pfam" id="PF00772">
    <property type="entry name" value="DnaB"/>
    <property type="match status" value="1"/>
</dbReference>
<dbReference type="SUPFAM" id="SSF48024">
    <property type="entry name" value="N-terminal domain of DnaB helicase"/>
    <property type="match status" value="1"/>
</dbReference>
<gene>
    <name evidence="12" type="ORF">GCM10007111_24920</name>
</gene>
<dbReference type="Gene3D" id="3.40.50.300">
    <property type="entry name" value="P-loop containing nucleotide triphosphate hydrolases"/>
    <property type="match status" value="1"/>
</dbReference>
<evidence type="ECO:0000256" key="7">
    <source>
        <dbReference type="ARBA" id="ARBA00023125"/>
    </source>
</evidence>
<evidence type="ECO:0000256" key="5">
    <source>
        <dbReference type="ARBA" id="ARBA00022806"/>
    </source>
</evidence>
<organism evidence="12 13">
    <name type="scientific">Virgibacillus kapii</name>
    <dbReference type="NCBI Taxonomy" id="1638645"/>
    <lineage>
        <taxon>Bacteria</taxon>
        <taxon>Bacillati</taxon>
        <taxon>Bacillota</taxon>
        <taxon>Bacilli</taxon>
        <taxon>Bacillales</taxon>
        <taxon>Bacillaceae</taxon>
        <taxon>Virgibacillus</taxon>
    </lineage>
</organism>
<dbReference type="InterPro" id="IPR007694">
    <property type="entry name" value="DNA_helicase_DnaB-like_C"/>
</dbReference>
<evidence type="ECO:0000313" key="13">
    <source>
        <dbReference type="Proteomes" id="UP000634435"/>
    </source>
</evidence>
<dbReference type="PROSITE" id="PS51199">
    <property type="entry name" value="SF4_HELICASE"/>
    <property type="match status" value="1"/>
</dbReference>
<keyword evidence="8" id="KW-0413">Isomerase</keyword>
<name>A0ABQ2DLM5_9BACI</name>
<keyword evidence="3" id="KW-0547">Nucleotide-binding</keyword>
<dbReference type="Gene3D" id="1.10.860.10">
    <property type="entry name" value="DNAb Helicase, Chain A"/>
    <property type="match status" value="1"/>
</dbReference>
<keyword evidence="5 12" id="KW-0347">Helicase</keyword>
<evidence type="ECO:0000256" key="1">
    <source>
        <dbReference type="ARBA" id="ARBA00008428"/>
    </source>
</evidence>
<feature type="domain" description="SF4 helicase" evidence="11">
    <location>
        <begin position="155"/>
        <end position="423"/>
    </location>
</feature>
<sequence>MDTNLEAEYGLLGCILNKGTLIKESALQEKHFGLKENKIIFKTLRDIEKDNEPIDLVTVVSRLGNKNLSLIGGRQHLRKLMNSVASTESFKTYEKYIIKAWKIREARRIQEIDIHDLDDLSKVMNQYTEIELENNDEDYNHVESLKELYQTIQEQEIGLSGIDTGFIDLNRMLDGFQNGDLIISAARPSVGKTAKMLNHAIANCNNDDLTVIFSLEMSKGSLQKRMISTIGRIDGHKMKNPNQFFSDKDWSDFTKAFGLLSNMNLHIFDKSGQTLSYIRSKVSKLRRKYPDKNILVLIDYLQLIRSDIRYENRNVEVGEITRSLKELAKDMDVPVYLLSQLSRGVETRQDKRPMLSDIRDSGSVEQDADVIEFLYRDDYYDYESDKKNIIEVIIAKQRNGKVGTVELAFLKEYNLFADLDVRK</sequence>
<dbReference type="GO" id="GO:0004386">
    <property type="term" value="F:helicase activity"/>
    <property type="evidence" value="ECO:0007669"/>
    <property type="project" value="UniProtKB-KW"/>
</dbReference>
<dbReference type="InterPro" id="IPR007693">
    <property type="entry name" value="DNA_helicase_DnaB-like_N"/>
</dbReference>
<dbReference type="InterPro" id="IPR036185">
    <property type="entry name" value="DNA_heli_DnaB-like_N_sf"/>
</dbReference>
<dbReference type="PANTHER" id="PTHR30153:SF2">
    <property type="entry name" value="REPLICATIVE DNA HELICASE"/>
    <property type="match status" value="1"/>
</dbReference>
<evidence type="ECO:0000256" key="2">
    <source>
        <dbReference type="ARBA" id="ARBA00022705"/>
    </source>
</evidence>
<comment type="caution">
    <text evidence="12">The sequence shown here is derived from an EMBL/GenBank/DDBJ whole genome shotgun (WGS) entry which is preliminary data.</text>
</comment>
<dbReference type="SUPFAM" id="SSF52540">
    <property type="entry name" value="P-loop containing nucleoside triphosphate hydrolases"/>
    <property type="match status" value="1"/>
</dbReference>
<keyword evidence="6" id="KW-0067">ATP-binding</keyword>
<accession>A0ABQ2DLM5</accession>
<dbReference type="Proteomes" id="UP000634435">
    <property type="component" value="Unassembled WGS sequence"/>
</dbReference>
<dbReference type="EMBL" id="BMPN01000003">
    <property type="protein sequence ID" value="GGJ61806.1"/>
    <property type="molecule type" value="Genomic_DNA"/>
</dbReference>
<dbReference type="CDD" id="cd00984">
    <property type="entry name" value="DnaB_C"/>
    <property type="match status" value="1"/>
</dbReference>
<evidence type="ECO:0000256" key="9">
    <source>
        <dbReference type="ARBA" id="ARBA00044969"/>
    </source>
</evidence>
<evidence type="ECO:0000256" key="10">
    <source>
        <dbReference type="ARBA" id="ARBA00048954"/>
    </source>
</evidence>
<dbReference type="RefSeq" id="WP_188943249.1">
    <property type="nucleotide sequence ID" value="NZ_BMPN01000003.1"/>
</dbReference>
<dbReference type="InterPro" id="IPR027417">
    <property type="entry name" value="P-loop_NTPase"/>
</dbReference>
<evidence type="ECO:0000256" key="3">
    <source>
        <dbReference type="ARBA" id="ARBA00022741"/>
    </source>
</evidence>
<evidence type="ECO:0000256" key="6">
    <source>
        <dbReference type="ARBA" id="ARBA00022840"/>
    </source>
</evidence>
<dbReference type="EC" id="5.6.2.3" evidence="9"/>
<protein>
    <recommendedName>
        <fullName evidence="9">DNA 5'-3' helicase</fullName>
        <ecNumber evidence="9">5.6.2.3</ecNumber>
    </recommendedName>
</protein>
<proteinExistence type="inferred from homology"/>
<keyword evidence="2" id="KW-0235">DNA replication</keyword>
<dbReference type="Pfam" id="PF03796">
    <property type="entry name" value="DnaB_C"/>
    <property type="match status" value="1"/>
</dbReference>
<evidence type="ECO:0000256" key="4">
    <source>
        <dbReference type="ARBA" id="ARBA00022801"/>
    </source>
</evidence>
<dbReference type="PANTHER" id="PTHR30153">
    <property type="entry name" value="REPLICATIVE DNA HELICASE DNAB"/>
    <property type="match status" value="1"/>
</dbReference>
<keyword evidence="13" id="KW-1185">Reference proteome</keyword>
<evidence type="ECO:0000256" key="8">
    <source>
        <dbReference type="ARBA" id="ARBA00023235"/>
    </source>
</evidence>
<evidence type="ECO:0000259" key="11">
    <source>
        <dbReference type="PROSITE" id="PS51199"/>
    </source>
</evidence>
<reference evidence="13" key="1">
    <citation type="journal article" date="2019" name="Int. J. Syst. Evol. Microbiol.">
        <title>The Global Catalogue of Microorganisms (GCM) 10K type strain sequencing project: providing services to taxonomists for standard genome sequencing and annotation.</title>
        <authorList>
            <consortium name="The Broad Institute Genomics Platform"/>
            <consortium name="The Broad Institute Genome Sequencing Center for Infectious Disease"/>
            <person name="Wu L."/>
            <person name="Ma J."/>
        </authorList>
    </citation>
    <scope>NUCLEOTIDE SEQUENCE [LARGE SCALE GENOMIC DNA]</scope>
    <source>
        <strain evidence="13">JCM 30071</strain>
    </source>
</reference>
<comment type="similarity">
    <text evidence="1">Belongs to the helicase family. DnaB subfamily.</text>
</comment>
<comment type="catalytic activity">
    <reaction evidence="10">
        <text>ATP + H2O = ADP + phosphate + H(+)</text>
        <dbReference type="Rhea" id="RHEA:13065"/>
        <dbReference type="ChEBI" id="CHEBI:15377"/>
        <dbReference type="ChEBI" id="CHEBI:15378"/>
        <dbReference type="ChEBI" id="CHEBI:30616"/>
        <dbReference type="ChEBI" id="CHEBI:43474"/>
        <dbReference type="ChEBI" id="CHEBI:456216"/>
        <dbReference type="EC" id="5.6.2.3"/>
    </reaction>
</comment>